<dbReference type="GO" id="GO:0008270">
    <property type="term" value="F:zinc ion binding"/>
    <property type="evidence" value="ECO:0007669"/>
    <property type="project" value="UniProtKB-KW"/>
</dbReference>
<dbReference type="PROSITE" id="PS50865">
    <property type="entry name" value="ZF_MYND_2"/>
    <property type="match status" value="2"/>
</dbReference>
<feature type="repeat" description="ANK" evidence="6">
    <location>
        <begin position="150"/>
        <end position="182"/>
    </location>
</feature>
<dbReference type="SMART" id="SM00248">
    <property type="entry name" value="ANK"/>
    <property type="match status" value="3"/>
</dbReference>
<evidence type="ECO:0000256" key="3">
    <source>
        <dbReference type="ARBA" id="ARBA00022771"/>
    </source>
</evidence>
<protein>
    <recommendedName>
        <fullName evidence="8">MYND-type domain-containing protein</fullName>
    </recommendedName>
</protein>
<dbReference type="PROSITE" id="PS50088">
    <property type="entry name" value="ANK_REPEAT"/>
    <property type="match status" value="3"/>
</dbReference>
<reference evidence="9" key="1">
    <citation type="submission" date="2020-05" db="EMBL/GenBank/DDBJ databases">
        <title>Mycena genomes resolve the evolution of fungal bioluminescence.</title>
        <authorList>
            <person name="Tsai I.J."/>
        </authorList>
    </citation>
    <scope>NUCLEOTIDE SEQUENCE</scope>
    <source>
        <strain evidence="9">160909Yilan</strain>
    </source>
</reference>
<dbReference type="AlphaFoldDB" id="A0A8H6YMF3"/>
<dbReference type="InterPro" id="IPR002110">
    <property type="entry name" value="Ankyrin_rpt"/>
</dbReference>
<dbReference type="Pfam" id="PF01753">
    <property type="entry name" value="zf-MYND"/>
    <property type="match status" value="2"/>
</dbReference>
<comment type="caution">
    <text evidence="9">The sequence shown here is derived from an EMBL/GenBank/DDBJ whole genome shotgun (WGS) entry which is preliminary data.</text>
</comment>
<evidence type="ECO:0000256" key="6">
    <source>
        <dbReference type="PROSITE-ProRule" id="PRU00023"/>
    </source>
</evidence>
<dbReference type="InterPro" id="IPR036770">
    <property type="entry name" value="Ankyrin_rpt-contain_sf"/>
</dbReference>
<gene>
    <name evidence="9" type="ORF">MSAN_01170900</name>
</gene>
<dbReference type="SUPFAM" id="SSF48403">
    <property type="entry name" value="Ankyrin repeat"/>
    <property type="match status" value="2"/>
</dbReference>
<dbReference type="EMBL" id="JACAZH010000008">
    <property type="protein sequence ID" value="KAF7361381.1"/>
    <property type="molecule type" value="Genomic_DNA"/>
</dbReference>
<dbReference type="Proteomes" id="UP000623467">
    <property type="component" value="Unassembled WGS sequence"/>
</dbReference>
<dbReference type="Pfam" id="PF00023">
    <property type="entry name" value="Ank"/>
    <property type="match status" value="1"/>
</dbReference>
<dbReference type="PANTHER" id="PTHR24171:SF9">
    <property type="entry name" value="ANKYRIN REPEAT DOMAIN-CONTAINING PROTEIN 39"/>
    <property type="match status" value="1"/>
</dbReference>
<name>A0A8H6YMF3_9AGAR</name>
<dbReference type="Gene3D" id="6.10.140.2220">
    <property type="match status" value="2"/>
</dbReference>
<dbReference type="PROSITE" id="PS01360">
    <property type="entry name" value="ZF_MYND_1"/>
    <property type="match status" value="1"/>
</dbReference>
<sequence length="722" mass="79936">MENQGLSVSPEMKQILARPGYLRANEESVNLRLHTLPPFAFAVFAGDLDWVKEAVERDTAPDLKGTETAFELGYASLIVLGAHRVKFGPPGTLRHLETLQYLFSKGLPVDVEDIVGYTALHHTSSAEFPRDDLTRCLLQHGANVNHQNRYGEIPLLLSMQMNLIPTIEILMEYGADVDLPDADGVTARRHFLTCGPQVTAAMRKWIRKREGGEAPRAEKCCDVCGKMDASLKNCGRCKVARYCSSECQTPFMLHLISRAFHTAKAWPSHKKACQSFSTSNTVTLKPDYDSRIDTIPTAAFARRCMGYPPEPSSLANRPTSGARTPKNLDREPKTLVIKVQVPDTEDLNLKCTGNLLVYNKKRDFACTIRRCDAPADYDRLSLAEVEKGTAPDLMGTETPFKLGYASLAILGAQRVRQGPPGGLPPDVEDIVGLTALHHASTSGTVQDEMIRCLLEHGANVNHRNRYGEISLLGTMHLNLIPTIDILMEYDVDIDIPDLDGFTARNHFLVCGPQVTAAMTKWIRKREGKDAPRAEKSCDACGKTDSSLKNCGRCRVARYCSSECQVKAWPSHKTNCRPFCASNTVTLTPYYDLHATPSVPNAELTRQSLGYATQSSSWSSSRTRTANAPKNLDRGSKTLVIKVQVPYFDDPNMKCTGNLLVYTKKRDFACMIRRSDAPTDYDLISEVVRTKGVGGKKAYFAAELESKDKLVVKVSDVLAEQPW</sequence>
<evidence type="ECO:0000256" key="1">
    <source>
        <dbReference type="ARBA" id="ARBA00022723"/>
    </source>
</evidence>
<evidence type="ECO:0000256" key="5">
    <source>
        <dbReference type="ARBA" id="ARBA00023043"/>
    </source>
</evidence>
<evidence type="ECO:0000259" key="8">
    <source>
        <dbReference type="PROSITE" id="PS50865"/>
    </source>
</evidence>
<keyword evidence="10" id="KW-1185">Reference proteome</keyword>
<keyword evidence="3 7" id="KW-0863">Zinc-finger</keyword>
<evidence type="ECO:0000256" key="2">
    <source>
        <dbReference type="ARBA" id="ARBA00022737"/>
    </source>
</evidence>
<keyword evidence="2" id="KW-0677">Repeat</keyword>
<dbReference type="Gene3D" id="1.25.40.20">
    <property type="entry name" value="Ankyrin repeat-containing domain"/>
    <property type="match status" value="2"/>
</dbReference>
<proteinExistence type="predicted"/>
<evidence type="ECO:0000313" key="10">
    <source>
        <dbReference type="Proteomes" id="UP000623467"/>
    </source>
</evidence>
<dbReference type="PROSITE" id="PS50297">
    <property type="entry name" value="ANK_REP_REGION"/>
    <property type="match status" value="2"/>
</dbReference>
<feature type="repeat" description="ANK" evidence="6">
    <location>
        <begin position="431"/>
        <end position="465"/>
    </location>
</feature>
<dbReference type="InterPro" id="IPR002893">
    <property type="entry name" value="Znf_MYND"/>
</dbReference>
<dbReference type="PANTHER" id="PTHR24171">
    <property type="entry name" value="ANKYRIN REPEAT DOMAIN-CONTAINING PROTEIN 39-RELATED"/>
    <property type="match status" value="1"/>
</dbReference>
<keyword evidence="4" id="KW-0862">Zinc</keyword>
<evidence type="ECO:0000256" key="4">
    <source>
        <dbReference type="ARBA" id="ARBA00022833"/>
    </source>
</evidence>
<dbReference type="OrthoDB" id="194358at2759"/>
<evidence type="ECO:0000313" key="9">
    <source>
        <dbReference type="EMBL" id="KAF7361381.1"/>
    </source>
</evidence>
<dbReference type="SUPFAM" id="SSF144232">
    <property type="entry name" value="HIT/MYND zinc finger-like"/>
    <property type="match status" value="1"/>
</dbReference>
<feature type="domain" description="MYND-type" evidence="8">
    <location>
        <begin position="221"/>
        <end position="273"/>
    </location>
</feature>
<feature type="repeat" description="ANK" evidence="6">
    <location>
        <begin position="115"/>
        <end position="149"/>
    </location>
</feature>
<keyword evidence="5 6" id="KW-0040">ANK repeat</keyword>
<feature type="domain" description="MYND-type" evidence="8">
    <location>
        <begin position="537"/>
        <end position="575"/>
    </location>
</feature>
<organism evidence="9 10">
    <name type="scientific">Mycena sanguinolenta</name>
    <dbReference type="NCBI Taxonomy" id="230812"/>
    <lineage>
        <taxon>Eukaryota</taxon>
        <taxon>Fungi</taxon>
        <taxon>Dikarya</taxon>
        <taxon>Basidiomycota</taxon>
        <taxon>Agaricomycotina</taxon>
        <taxon>Agaricomycetes</taxon>
        <taxon>Agaricomycetidae</taxon>
        <taxon>Agaricales</taxon>
        <taxon>Marasmiineae</taxon>
        <taxon>Mycenaceae</taxon>
        <taxon>Mycena</taxon>
    </lineage>
</organism>
<keyword evidence="1" id="KW-0479">Metal-binding</keyword>
<evidence type="ECO:0000256" key="7">
    <source>
        <dbReference type="PROSITE-ProRule" id="PRU00134"/>
    </source>
</evidence>
<dbReference type="Pfam" id="PF12796">
    <property type="entry name" value="Ank_2"/>
    <property type="match status" value="1"/>
</dbReference>
<accession>A0A8H6YMF3</accession>